<keyword evidence="1" id="KW-0175">Coiled coil</keyword>
<keyword evidence="4" id="KW-1185">Reference proteome</keyword>
<feature type="region of interest" description="Disordered" evidence="2">
    <location>
        <begin position="1"/>
        <end position="20"/>
    </location>
</feature>
<dbReference type="EMBL" id="JWZX01002672">
    <property type="protein sequence ID" value="KOO27755.1"/>
    <property type="molecule type" value="Genomic_DNA"/>
</dbReference>
<gene>
    <name evidence="3" type="ORF">Ctob_007366</name>
</gene>
<comment type="caution">
    <text evidence="3">The sequence shown here is derived from an EMBL/GenBank/DDBJ whole genome shotgun (WGS) entry which is preliminary data.</text>
</comment>
<dbReference type="Proteomes" id="UP000037460">
    <property type="component" value="Unassembled WGS sequence"/>
</dbReference>
<feature type="coiled-coil region" evidence="1">
    <location>
        <begin position="41"/>
        <end position="264"/>
    </location>
</feature>
<dbReference type="AlphaFoldDB" id="A0A0M0JMM7"/>
<organism evidence="3 4">
    <name type="scientific">Chrysochromulina tobinii</name>
    <dbReference type="NCBI Taxonomy" id="1460289"/>
    <lineage>
        <taxon>Eukaryota</taxon>
        <taxon>Haptista</taxon>
        <taxon>Haptophyta</taxon>
        <taxon>Prymnesiophyceae</taxon>
        <taxon>Prymnesiales</taxon>
        <taxon>Chrysochromulinaceae</taxon>
        <taxon>Chrysochromulina</taxon>
    </lineage>
</organism>
<name>A0A0M0JMM7_9EUKA</name>
<evidence type="ECO:0000256" key="2">
    <source>
        <dbReference type="SAM" id="MobiDB-lite"/>
    </source>
</evidence>
<evidence type="ECO:0000256" key="1">
    <source>
        <dbReference type="SAM" id="Coils"/>
    </source>
</evidence>
<evidence type="ECO:0000313" key="4">
    <source>
        <dbReference type="Proteomes" id="UP000037460"/>
    </source>
</evidence>
<proteinExistence type="predicted"/>
<accession>A0A0M0JMM7</accession>
<sequence>MGAKRRTGGETTRLGPVHDTEALNEQVLTLKKQLASSLAENKLLRVAKERMEVELRRAEHEGEQALRTGGLVEGVGPTAARPELRLLHALKAKTRELQDELQAKEAQIGELSGQTRGVRVKELEIQAKVYLEEARRLRELFDRQASEHADTEQALRERHSYELTVKEQELEALRQERSRLKKQNGAIDEELGLAAPLVPTLASEVVTLKAKLREALMRQKTLQKDKERAEADKLAIFQELNEANLRLEAELKQERTKARRFERMHHAAASDLALAQAELLRATRS</sequence>
<reference evidence="4" key="1">
    <citation type="journal article" date="2015" name="PLoS Genet.">
        <title>Genome Sequence and Transcriptome Analyses of Chrysochromulina tobin: Metabolic Tools for Enhanced Algal Fitness in the Prominent Order Prymnesiales (Haptophyceae).</title>
        <authorList>
            <person name="Hovde B.T."/>
            <person name="Deodato C.R."/>
            <person name="Hunsperger H.M."/>
            <person name="Ryken S.A."/>
            <person name="Yost W."/>
            <person name="Jha R.K."/>
            <person name="Patterson J."/>
            <person name="Monnat R.J. Jr."/>
            <person name="Barlow S.B."/>
            <person name="Starkenburg S.R."/>
            <person name="Cattolico R.A."/>
        </authorList>
    </citation>
    <scope>NUCLEOTIDE SEQUENCE</scope>
    <source>
        <strain evidence="4">CCMP291</strain>
    </source>
</reference>
<evidence type="ECO:0000313" key="3">
    <source>
        <dbReference type="EMBL" id="KOO27755.1"/>
    </source>
</evidence>
<protein>
    <submittedName>
        <fullName evidence="3">Uncharacterized protein</fullName>
    </submittedName>
</protein>